<keyword evidence="3" id="KW-0378">Hydrolase</keyword>
<dbReference type="RefSeq" id="WP_289825602.1">
    <property type="nucleotide sequence ID" value="NZ_JAUEIE010000008.1"/>
</dbReference>
<dbReference type="PANTHER" id="PTHR47791">
    <property type="entry name" value="MEIOTICALLY UP-REGULATED GENE 191 PROTEIN"/>
    <property type="match status" value="1"/>
</dbReference>
<dbReference type="SUPFAM" id="SSF48208">
    <property type="entry name" value="Six-hairpin glycosidases"/>
    <property type="match status" value="1"/>
</dbReference>
<evidence type="ECO:0000313" key="2">
    <source>
        <dbReference type="EMBL" id="MDN0023121.1"/>
    </source>
</evidence>
<dbReference type="Gene3D" id="1.50.10.20">
    <property type="match status" value="1"/>
</dbReference>
<dbReference type="GO" id="GO:0005975">
    <property type="term" value="P:carbohydrate metabolic process"/>
    <property type="evidence" value="ECO:0007669"/>
    <property type="project" value="InterPro"/>
</dbReference>
<reference evidence="3" key="1">
    <citation type="submission" date="2023-06" db="EMBL/GenBank/DDBJ databases">
        <authorList>
            <person name="Zeman M."/>
            <person name="Kubasova T."/>
            <person name="Jahodarova E."/>
            <person name="Nykrynova M."/>
            <person name="Rychlik I."/>
        </authorList>
    </citation>
    <scope>NUCLEOTIDE SEQUENCE</scope>
    <source>
        <strain evidence="3">ET15</strain>
        <strain evidence="2">ET37</strain>
    </source>
</reference>
<protein>
    <submittedName>
        <fullName evidence="3">Glycoside hydrolase family 76 protein</fullName>
    </submittedName>
</protein>
<organism evidence="3 5">
    <name type="scientific">Leyella lascolaii</name>
    <dbReference type="NCBI Taxonomy" id="1776379"/>
    <lineage>
        <taxon>Bacteria</taxon>
        <taxon>Pseudomonadati</taxon>
        <taxon>Bacteroidota</taxon>
        <taxon>Bacteroidia</taxon>
        <taxon>Bacteroidales</taxon>
        <taxon>Prevotellaceae</taxon>
        <taxon>Leyella</taxon>
    </lineage>
</organism>
<dbReference type="AlphaFoldDB" id="A0AAW7JW30"/>
<evidence type="ECO:0000313" key="3">
    <source>
        <dbReference type="EMBL" id="MDN0025196.1"/>
    </source>
</evidence>
<dbReference type="Proteomes" id="UP001167831">
    <property type="component" value="Unassembled WGS sequence"/>
</dbReference>
<feature type="signal peptide" evidence="1">
    <location>
        <begin position="1"/>
        <end position="19"/>
    </location>
</feature>
<feature type="chain" id="PRO_5043992504" evidence="1">
    <location>
        <begin position="20"/>
        <end position="547"/>
    </location>
</feature>
<evidence type="ECO:0000313" key="4">
    <source>
        <dbReference type="Proteomes" id="UP001167831"/>
    </source>
</evidence>
<dbReference type="Proteomes" id="UP001168478">
    <property type="component" value="Unassembled WGS sequence"/>
</dbReference>
<dbReference type="Pfam" id="PF03663">
    <property type="entry name" value="Glyco_hydro_76"/>
    <property type="match status" value="1"/>
</dbReference>
<keyword evidence="4" id="KW-1185">Reference proteome</keyword>
<dbReference type="InterPro" id="IPR008928">
    <property type="entry name" value="6-hairpin_glycosidase_sf"/>
</dbReference>
<name>A0AAW7JW30_9BACT</name>
<dbReference type="InterPro" id="IPR053169">
    <property type="entry name" value="MUG_Protein"/>
</dbReference>
<evidence type="ECO:0000313" key="5">
    <source>
        <dbReference type="Proteomes" id="UP001168478"/>
    </source>
</evidence>
<keyword evidence="1" id="KW-0732">Signal</keyword>
<accession>A0AAW7JW30</accession>
<evidence type="ECO:0000256" key="1">
    <source>
        <dbReference type="SAM" id="SignalP"/>
    </source>
</evidence>
<reference evidence="3" key="2">
    <citation type="submission" date="2023-08" db="EMBL/GenBank/DDBJ databases">
        <title>Identification and characterization of horizontal gene transfer across gut microbiota members of farm animals based on homology search.</title>
        <authorList>
            <person name="Schwarzerova J."/>
            <person name="Nykrynova M."/>
            <person name="Jureckova K."/>
            <person name="Cejkova D."/>
            <person name="Rychlik I."/>
        </authorList>
    </citation>
    <scope>NUCLEOTIDE SEQUENCE</scope>
    <source>
        <strain evidence="3">ET15</strain>
        <strain evidence="2">ET37</strain>
    </source>
</reference>
<proteinExistence type="predicted"/>
<dbReference type="GO" id="GO:0016787">
    <property type="term" value="F:hydrolase activity"/>
    <property type="evidence" value="ECO:0007669"/>
    <property type="project" value="UniProtKB-KW"/>
</dbReference>
<sequence length="547" mass="62208">MKKLLFAMFVSTFALNASAAPASEENGGRDEQTTLAARNLERSMALVDGVISKCFIGSGAKMEMKDVYDLNRHARENGTSDVWPYTAVMEAVNSIIEGIDELKEEAPEFYELDRERYVNLLNDLYRSIRYYAGSYKLVSYARTEDWMDIYGVHRGSRPGAATVTGIENVYDDQMWLAREFIRAYKNTGMEGYKTRAEYLIEYILDGWDVCVDSRGEEYGGITWGPGYNSKHACSNSPVISPLVWMAELYKGSDETTTYYYVNKDNTRSSKTVNKYEYYLDYAKKVYAWQKEHLYDSNTGCFHDMCGGVIGEIQYEKVDGVTYRKHVDIGGPGGTQYTYNTGTMLCGAVDLYLATGDEYYLNEAKEIATDSYEHFRGTRKTIDGENYFPFPYDSDTLNGFNAWFNNVLLRAYVDAVPYAEFKNRLGALDNYAKRGCENFQDNLDYAYENYLKDGFLPNNLLGGWEQNTKTKAFHQAAYAAEYAKLVQYIMTKDETTDIKNFNVETAGKNVNVYSIDGSQVRSNVSKDKALDGLRSGIYVVDGEKHFVK</sequence>
<dbReference type="PANTHER" id="PTHR47791:SF3">
    <property type="entry name" value="MEIOTICALLY UP-REGULATED GENE 191 PROTEIN"/>
    <property type="match status" value="1"/>
</dbReference>
<dbReference type="EMBL" id="JAUEIF010000004">
    <property type="protein sequence ID" value="MDN0025196.1"/>
    <property type="molecule type" value="Genomic_DNA"/>
</dbReference>
<gene>
    <name evidence="2" type="ORF">QVN81_08835</name>
    <name evidence="3" type="ORF">QVN84_06625</name>
</gene>
<dbReference type="EMBL" id="JAUEIE010000008">
    <property type="protein sequence ID" value="MDN0023121.1"/>
    <property type="molecule type" value="Genomic_DNA"/>
</dbReference>
<dbReference type="InterPro" id="IPR005198">
    <property type="entry name" value="Glyco_hydro_76"/>
</dbReference>
<comment type="caution">
    <text evidence="3">The sequence shown here is derived from an EMBL/GenBank/DDBJ whole genome shotgun (WGS) entry which is preliminary data.</text>
</comment>